<comment type="similarity">
    <text evidence="1">Belongs to the 'GDSL' lipolytic enzyme family.</text>
</comment>
<dbReference type="GO" id="GO:0005576">
    <property type="term" value="C:extracellular region"/>
    <property type="evidence" value="ECO:0007669"/>
    <property type="project" value="TreeGrafter"/>
</dbReference>
<feature type="chain" id="PRO_5014667069" evidence="2">
    <location>
        <begin position="30"/>
        <end position="361"/>
    </location>
</feature>
<dbReference type="InterPro" id="IPR036514">
    <property type="entry name" value="SGNH_hydro_sf"/>
</dbReference>
<dbReference type="GO" id="GO:0016788">
    <property type="term" value="F:hydrolase activity, acting on ester bonds"/>
    <property type="evidence" value="ECO:0007669"/>
    <property type="project" value="InterPro"/>
</dbReference>
<dbReference type="Gene3D" id="3.40.50.1110">
    <property type="entry name" value="SGNH hydrolase"/>
    <property type="match status" value="1"/>
</dbReference>
<dbReference type="EMBL" id="OIVN01006239">
    <property type="protein sequence ID" value="SPD28652.1"/>
    <property type="molecule type" value="Genomic_DNA"/>
</dbReference>
<dbReference type="SUPFAM" id="SSF52266">
    <property type="entry name" value="SGNH hydrolase"/>
    <property type="match status" value="1"/>
</dbReference>
<evidence type="ECO:0000256" key="2">
    <source>
        <dbReference type="SAM" id="SignalP"/>
    </source>
</evidence>
<dbReference type="PANTHER" id="PTHR45642">
    <property type="entry name" value="GDSL ESTERASE/LIPASE EXL3"/>
    <property type="match status" value="1"/>
</dbReference>
<gene>
    <name evidence="3" type="ORF">FSB_LOCUS56534</name>
</gene>
<feature type="signal peptide" evidence="2">
    <location>
        <begin position="1"/>
        <end position="29"/>
    </location>
</feature>
<dbReference type="AlphaFoldDB" id="A0A2N9IUU3"/>
<evidence type="ECO:0000313" key="3">
    <source>
        <dbReference type="EMBL" id="SPD28652.1"/>
    </source>
</evidence>
<dbReference type="Pfam" id="PF00657">
    <property type="entry name" value="Lipase_GDSL"/>
    <property type="match status" value="1"/>
</dbReference>
<organism evidence="3">
    <name type="scientific">Fagus sylvatica</name>
    <name type="common">Beechnut</name>
    <dbReference type="NCBI Taxonomy" id="28930"/>
    <lineage>
        <taxon>Eukaryota</taxon>
        <taxon>Viridiplantae</taxon>
        <taxon>Streptophyta</taxon>
        <taxon>Embryophyta</taxon>
        <taxon>Tracheophyta</taxon>
        <taxon>Spermatophyta</taxon>
        <taxon>Magnoliopsida</taxon>
        <taxon>eudicotyledons</taxon>
        <taxon>Gunneridae</taxon>
        <taxon>Pentapetalae</taxon>
        <taxon>rosids</taxon>
        <taxon>fabids</taxon>
        <taxon>Fagales</taxon>
        <taxon>Fagaceae</taxon>
        <taxon>Fagus</taxon>
    </lineage>
</organism>
<reference evidence="3" key="1">
    <citation type="submission" date="2018-02" db="EMBL/GenBank/DDBJ databases">
        <authorList>
            <person name="Cohen D.B."/>
            <person name="Kent A.D."/>
        </authorList>
    </citation>
    <scope>NUCLEOTIDE SEQUENCE</scope>
</reference>
<dbReference type="InterPro" id="IPR001087">
    <property type="entry name" value="GDSL"/>
</dbReference>
<protein>
    <submittedName>
        <fullName evidence="3">Uncharacterized protein</fullName>
    </submittedName>
</protein>
<dbReference type="CDD" id="cd01837">
    <property type="entry name" value="SGNH_plant_lipase_like"/>
    <property type="match status" value="1"/>
</dbReference>
<accession>A0A2N9IUU3</accession>
<proteinExistence type="inferred from homology"/>
<keyword evidence="2" id="KW-0732">Signal</keyword>
<evidence type="ECO:0000256" key="1">
    <source>
        <dbReference type="ARBA" id="ARBA00008668"/>
    </source>
</evidence>
<name>A0A2N9IUU3_FAGSY</name>
<dbReference type="InterPro" id="IPR050592">
    <property type="entry name" value="GDSL_lipolytic_enzyme"/>
</dbReference>
<dbReference type="PANTHER" id="PTHR45642:SF52">
    <property type="entry name" value="GDSL-LIKE LIPASE_ACYLHYDROLASE"/>
    <property type="match status" value="1"/>
</dbReference>
<dbReference type="InterPro" id="IPR035669">
    <property type="entry name" value="SGNH_plant_lipase-like"/>
</dbReference>
<sequence>MQYSQFVKMQKSFILFILQVFLFFCTTSAQVKLLENEKFPALFSFGDSILDTGNNNNLNTVTKCNFPPYGRDFPGGIPTGRFCNGKVPSDLIAEALGIKDTLPAYLDPNLQSNDLPTGVCFASGGSGCDPLTATIQGILSLSDQLGLFQQYIGKLKGVVGEARANDIISNSLFLVSAGNNDIAISYSITARRFQYDFPSYANQLVTWSSTFLKDLYGLGARRIGVLSTLPLGCLPGARAVGALEAGCEVITNQEAQLFNTKLSSMVDSLESTLPDAKLVFIDVYSPLFDIVRDPQNYGFLVTRNGCCGTGTFEIGVTCNQFTPLTCPDASTYVFWDSGHPTERAYRIIVSEIVHKYFNNFI</sequence>
<dbReference type="FunFam" id="3.40.50.1110:FF:000003">
    <property type="entry name" value="GDSL esterase/lipase APG"/>
    <property type="match status" value="1"/>
</dbReference>